<feature type="domain" description="B30.2/SPRY" evidence="10">
    <location>
        <begin position="203"/>
        <end position="398"/>
    </location>
</feature>
<sequence length="402" mass="46025">EEVIAKMYNVVGPAEPLFTFPGEDVILPCSIKPNTSAVNMRVEWFRLDLQDSTVYLYENGENKIMTQDQYFRGRTALFQEELQNGNASLKLSSVQVSDEGVYKCFIETVGTPPLIIVEEFDHSGGLRLLCECEGWNPKPELQWLDSKGENLASDTEETHKDAKGYKVKRRITVHDSETKYQCRVKLRHHMVQTDIIVSSKYELGFSFSNFQEFTKRRKYAADVTLDPDTAHKYLILSEDGKQVRRGEKKQNVPDNPERFDKCGNVLGKQEFSSGRFYFEVQVKGKTDWDIGVARKSITRKGKIILSPQNGYWTVRLRNGNQYSACAGPTVSLSLKVKPQKVGVFVDYEEGLISFYDVESRSHIYSFSDQWFTEDLYPILNPCTNIKNKYSAPLIISSVNFNE</sequence>
<dbReference type="SMART" id="SM00589">
    <property type="entry name" value="PRY"/>
    <property type="match status" value="1"/>
</dbReference>
<dbReference type="InterPro" id="IPR043136">
    <property type="entry name" value="B30.2/SPRY_sf"/>
</dbReference>
<evidence type="ECO:0000256" key="7">
    <source>
        <dbReference type="ARBA" id="ARBA00023157"/>
    </source>
</evidence>
<organism evidence="12 13">
    <name type="scientific">Cyprinus carpio carpio</name>
    <dbReference type="NCBI Taxonomy" id="630221"/>
    <lineage>
        <taxon>Eukaryota</taxon>
        <taxon>Metazoa</taxon>
        <taxon>Chordata</taxon>
        <taxon>Craniata</taxon>
        <taxon>Vertebrata</taxon>
        <taxon>Euteleostomi</taxon>
        <taxon>Actinopterygii</taxon>
        <taxon>Neopterygii</taxon>
        <taxon>Teleostei</taxon>
        <taxon>Ostariophysi</taxon>
        <taxon>Cypriniformes</taxon>
        <taxon>Cyprinidae</taxon>
        <taxon>Cyprininae</taxon>
        <taxon>Cyprinus</taxon>
    </lineage>
</organism>
<evidence type="ECO:0000256" key="6">
    <source>
        <dbReference type="ARBA" id="ARBA00023136"/>
    </source>
</evidence>
<dbReference type="InterPro" id="IPR050143">
    <property type="entry name" value="TRIM/RBCC"/>
</dbReference>
<protein>
    <recommendedName>
        <fullName evidence="14">Butyrophilin subfamily 1 member A1</fullName>
    </recommendedName>
</protein>
<dbReference type="CDD" id="cd13733">
    <property type="entry name" value="SPRY_PRY_C-I_1"/>
    <property type="match status" value="1"/>
</dbReference>
<dbReference type="SMART" id="SM00406">
    <property type="entry name" value="IGv"/>
    <property type="match status" value="1"/>
</dbReference>
<keyword evidence="9" id="KW-0393">Immunoglobulin domain</keyword>
<evidence type="ECO:0000256" key="2">
    <source>
        <dbReference type="ARBA" id="ARBA00007591"/>
    </source>
</evidence>
<dbReference type="Proteomes" id="UP001108240">
    <property type="component" value="Unplaced"/>
</dbReference>
<dbReference type="InterPro" id="IPR003877">
    <property type="entry name" value="SPRY_dom"/>
</dbReference>
<keyword evidence="8" id="KW-0325">Glycoprotein</keyword>
<dbReference type="Ensembl" id="ENSCCRT00000039791.2">
    <property type="protein sequence ID" value="ENSCCRP00000036719.2"/>
    <property type="gene ID" value="ENSCCRG00000019670.2"/>
</dbReference>
<dbReference type="PRINTS" id="PR01407">
    <property type="entry name" value="BUTYPHLNCDUF"/>
</dbReference>
<dbReference type="GO" id="GO:1903037">
    <property type="term" value="P:regulation of leukocyte cell-cell adhesion"/>
    <property type="evidence" value="ECO:0007669"/>
    <property type="project" value="UniProtKB-ARBA"/>
</dbReference>
<dbReference type="Pfam" id="PF00622">
    <property type="entry name" value="SPRY"/>
    <property type="match status" value="1"/>
</dbReference>
<dbReference type="FunFam" id="2.60.120.920:FF:000004">
    <property type="entry name" value="Butyrophilin subfamily 1 member A1"/>
    <property type="match status" value="1"/>
</dbReference>
<keyword evidence="5" id="KW-1133">Transmembrane helix</keyword>
<dbReference type="Gene3D" id="2.60.120.920">
    <property type="match status" value="1"/>
</dbReference>
<dbReference type="FunFam" id="2.60.40.10:FF:000142">
    <property type="entry name" value="V-set domain-containing T-cell activation inhibitor 1"/>
    <property type="match status" value="1"/>
</dbReference>
<dbReference type="Pfam" id="PF13765">
    <property type="entry name" value="PRY"/>
    <property type="match status" value="1"/>
</dbReference>
<evidence type="ECO:0000256" key="5">
    <source>
        <dbReference type="ARBA" id="ARBA00022989"/>
    </source>
</evidence>
<dbReference type="GO" id="GO:0016020">
    <property type="term" value="C:membrane"/>
    <property type="evidence" value="ECO:0007669"/>
    <property type="project" value="UniProtKB-SubCell"/>
</dbReference>
<dbReference type="SUPFAM" id="SSF49899">
    <property type="entry name" value="Concanavalin A-like lectins/glucanases"/>
    <property type="match status" value="1"/>
</dbReference>
<dbReference type="InterPro" id="IPR006574">
    <property type="entry name" value="PRY"/>
</dbReference>
<reference evidence="12" key="1">
    <citation type="submission" date="2025-08" db="UniProtKB">
        <authorList>
            <consortium name="Ensembl"/>
        </authorList>
    </citation>
    <scope>IDENTIFICATION</scope>
</reference>
<dbReference type="SMART" id="SM00409">
    <property type="entry name" value="IG"/>
    <property type="match status" value="1"/>
</dbReference>
<dbReference type="PROSITE" id="PS50835">
    <property type="entry name" value="IG_LIKE"/>
    <property type="match status" value="2"/>
</dbReference>
<evidence type="ECO:0000259" key="11">
    <source>
        <dbReference type="PROSITE" id="PS50835"/>
    </source>
</evidence>
<evidence type="ECO:0000256" key="1">
    <source>
        <dbReference type="ARBA" id="ARBA00004479"/>
    </source>
</evidence>
<dbReference type="InterPro" id="IPR013320">
    <property type="entry name" value="ConA-like_dom_sf"/>
</dbReference>
<dbReference type="SMART" id="SM00449">
    <property type="entry name" value="SPRY"/>
    <property type="match status" value="1"/>
</dbReference>
<dbReference type="InterPro" id="IPR053896">
    <property type="entry name" value="BTN3A2-like_Ig-C"/>
</dbReference>
<dbReference type="InterPro" id="IPR036179">
    <property type="entry name" value="Ig-like_dom_sf"/>
</dbReference>
<dbReference type="AlphaFoldDB" id="A0A8C1BS81"/>
<feature type="domain" description="Ig-like" evidence="11">
    <location>
        <begin position="22"/>
        <end position="104"/>
    </location>
</feature>
<dbReference type="SUPFAM" id="SSF48726">
    <property type="entry name" value="Immunoglobulin"/>
    <property type="match status" value="2"/>
</dbReference>
<keyword evidence="13" id="KW-1185">Reference proteome</keyword>
<dbReference type="InterPro" id="IPR013783">
    <property type="entry name" value="Ig-like_fold"/>
</dbReference>
<keyword evidence="4" id="KW-0732">Signal</keyword>
<dbReference type="Pfam" id="PF22705">
    <property type="entry name" value="C2-set_3"/>
    <property type="match status" value="1"/>
</dbReference>
<dbReference type="Gene3D" id="2.60.40.10">
    <property type="entry name" value="Immunoglobulins"/>
    <property type="match status" value="2"/>
</dbReference>
<dbReference type="Pfam" id="PF07686">
    <property type="entry name" value="V-set"/>
    <property type="match status" value="1"/>
</dbReference>
<evidence type="ECO:0000313" key="12">
    <source>
        <dbReference type="Ensembl" id="ENSCCRP00000036719.2"/>
    </source>
</evidence>
<reference evidence="12" key="2">
    <citation type="submission" date="2025-09" db="UniProtKB">
        <authorList>
            <consortium name="Ensembl"/>
        </authorList>
    </citation>
    <scope>IDENTIFICATION</scope>
</reference>
<evidence type="ECO:0000256" key="3">
    <source>
        <dbReference type="ARBA" id="ARBA00022692"/>
    </source>
</evidence>
<dbReference type="PANTHER" id="PTHR24103">
    <property type="entry name" value="E3 UBIQUITIN-PROTEIN LIGASE TRIM"/>
    <property type="match status" value="1"/>
</dbReference>
<keyword evidence="7" id="KW-1015">Disulfide bond</keyword>
<comment type="subcellular location">
    <subcellularLocation>
        <location evidence="1">Membrane</location>
        <topology evidence="1">Single-pass type I membrane protein</topology>
    </subcellularLocation>
</comment>
<dbReference type="PROSITE" id="PS50188">
    <property type="entry name" value="B302_SPRY"/>
    <property type="match status" value="1"/>
</dbReference>
<dbReference type="InterPro" id="IPR003879">
    <property type="entry name" value="Butyrophylin_SPRY"/>
</dbReference>
<proteinExistence type="inferred from homology"/>
<feature type="domain" description="Ig-like" evidence="11">
    <location>
        <begin position="112"/>
        <end position="198"/>
    </location>
</feature>
<accession>A0A8C1BS81</accession>
<comment type="similarity">
    <text evidence="2">Belongs to the immunoglobulin superfamily. BTN/MOG family.</text>
</comment>
<keyword evidence="6" id="KW-0472">Membrane</keyword>
<evidence type="ECO:0008006" key="14">
    <source>
        <dbReference type="Google" id="ProtNLM"/>
    </source>
</evidence>
<keyword evidence="3" id="KW-0812">Transmembrane</keyword>
<dbReference type="InterPro" id="IPR001870">
    <property type="entry name" value="B30.2/SPRY"/>
</dbReference>
<dbReference type="GeneTree" id="ENSGT01040000240385"/>
<dbReference type="InterPro" id="IPR013106">
    <property type="entry name" value="Ig_V-set"/>
</dbReference>
<name>A0A8C1BS81_CYPCA</name>
<dbReference type="InterPro" id="IPR007110">
    <property type="entry name" value="Ig-like_dom"/>
</dbReference>
<evidence type="ECO:0000256" key="4">
    <source>
        <dbReference type="ARBA" id="ARBA00022729"/>
    </source>
</evidence>
<evidence type="ECO:0000259" key="10">
    <source>
        <dbReference type="PROSITE" id="PS50188"/>
    </source>
</evidence>
<dbReference type="InterPro" id="IPR003599">
    <property type="entry name" value="Ig_sub"/>
</dbReference>
<evidence type="ECO:0000256" key="9">
    <source>
        <dbReference type="ARBA" id="ARBA00023319"/>
    </source>
</evidence>
<dbReference type="GO" id="GO:0050863">
    <property type="term" value="P:regulation of T cell activation"/>
    <property type="evidence" value="ECO:0007669"/>
    <property type="project" value="UniProtKB-ARBA"/>
</dbReference>
<evidence type="ECO:0000256" key="8">
    <source>
        <dbReference type="ARBA" id="ARBA00023180"/>
    </source>
</evidence>
<evidence type="ECO:0000313" key="13">
    <source>
        <dbReference type="Proteomes" id="UP001108240"/>
    </source>
</evidence>